<evidence type="ECO:0000256" key="2">
    <source>
        <dbReference type="ARBA" id="ARBA00012980"/>
    </source>
</evidence>
<dbReference type="STRING" id="184922.A8BU63"/>
<dbReference type="Pfam" id="PF02223">
    <property type="entry name" value="Thymidylate_kin"/>
    <property type="match status" value="1"/>
</dbReference>
<evidence type="ECO:0000256" key="7">
    <source>
        <dbReference type="ARBA" id="ARBA00022840"/>
    </source>
</evidence>
<sequence length="254" mass="28815">MSTHRSTNCQPSNLQGSEYPEGRRKGDNVTRGLFVVIEGLDRAGKDTMIGQVVALLRQAGESVVVQAFPDRTTKSGAVLDRFLQRELDLSDWDCHRLYAENRKELEEVLCNTLLAGTTVICSRYAYSGVAYTAAKGHDMRRCMEADKGLLRPDLVIFLDVDASAVAVRTGFGKERYETQDFQVKVYTAFQTLWELLRNSQNGSQDEEDRTTLLTIRPEDISEAPKQILQAILERKKRVRHTLCRDLFHLELNLC</sequence>
<dbReference type="PANTHER" id="PTHR10344">
    <property type="entry name" value="THYMIDYLATE KINASE"/>
    <property type="match status" value="1"/>
</dbReference>
<keyword evidence="10" id="KW-1185">Reference proteome</keyword>
<dbReference type="InterPro" id="IPR018094">
    <property type="entry name" value="Thymidylate_kinase"/>
</dbReference>
<dbReference type="Gene3D" id="3.40.50.300">
    <property type="entry name" value="P-loop containing nucleotide triphosphate hydrolases"/>
    <property type="match status" value="1"/>
</dbReference>
<name>A8BU63_GIAIC</name>
<dbReference type="RefSeq" id="XP_001704822.1">
    <property type="nucleotide sequence ID" value="XM_001704770.1"/>
</dbReference>
<evidence type="ECO:0000256" key="8">
    <source>
        <dbReference type="SAM" id="MobiDB-lite"/>
    </source>
</evidence>
<evidence type="ECO:0000313" key="10">
    <source>
        <dbReference type="Proteomes" id="UP000001548"/>
    </source>
</evidence>
<dbReference type="HOGENOM" id="CLU_049131_3_2_1"/>
<dbReference type="GO" id="GO:0005739">
    <property type="term" value="C:mitochondrion"/>
    <property type="evidence" value="ECO:0000318"/>
    <property type="project" value="GO_Central"/>
</dbReference>
<dbReference type="KEGG" id="gla:GL50803_0015380"/>
<keyword evidence="4" id="KW-0545">Nucleotide biosynthesis</keyword>
<dbReference type="SUPFAM" id="SSF52540">
    <property type="entry name" value="P-loop containing nucleoside triphosphate hydrolases"/>
    <property type="match status" value="1"/>
</dbReference>
<proteinExistence type="inferred from homology"/>
<dbReference type="EC" id="2.7.4.9" evidence="2"/>
<dbReference type="GO" id="GO:0005524">
    <property type="term" value="F:ATP binding"/>
    <property type="evidence" value="ECO:0007669"/>
    <property type="project" value="UniProtKB-KW"/>
</dbReference>
<dbReference type="GO" id="GO:0004798">
    <property type="term" value="F:dTMP kinase activity"/>
    <property type="evidence" value="ECO:0000318"/>
    <property type="project" value="GO_Central"/>
</dbReference>
<keyword evidence="6 9" id="KW-0418">Kinase</keyword>
<organism evidence="9 10">
    <name type="scientific">Giardia intestinalis (strain ATCC 50803 / WB clone C6)</name>
    <name type="common">Giardia lamblia</name>
    <dbReference type="NCBI Taxonomy" id="184922"/>
    <lineage>
        <taxon>Eukaryota</taxon>
        <taxon>Metamonada</taxon>
        <taxon>Diplomonadida</taxon>
        <taxon>Hexamitidae</taxon>
        <taxon>Giardiinae</taxon>
        <taxon>Giardia</taxon>
    </lineage>
</organism>
<feature type="region of interest" description="Disordered" evidence="8">
    <location>
        <begin position="1"/>
        <end position="25"/>
    </location>
</feature>
<keyword evidence="3" id="KW-0808">Transferase</keyword>
<dbReference type="EMBL" id="AACB03000002">
    <property type="protein sequence ID" value="KAE8304563.1"/>
    <property type="molecule type" value="Genomic_DNA"/>
</dbReference>
<reference evidence="9 10" key="1">
    <citation type="journal article" date="2007" name="Science">
        <title>Genomic minimalism in the early diverging intestinal parasite Giardia lamblia.</title>
        <authorList>
            <person name="Morrison H.G."/>
            <person name="McArthur A.G."/>
            <person name="Gillin F.D."/>
            <person name="Aley S.B."/>
            <person name="Adam R.D."/>
            <person name="Olsen G.J."/>
            <person name="Best A.A."/>
            <person name="Cande W.Z."/>
            <person name="Chen F."/>
            <person name="Cipriano M.J."/>
            <person name="Davids B.J."/>
            <person name="Dawson S.C."/>
            <person name="Elmendorf H.G."/>
            <person name="Hehl A.B."/>
            <person name="Holder M.E."/>
            <person name="Huse S.M."/>
            <person name="Kim U.U."/>
            <person name="Lasek-Nesselquist E."/>
            <person name="Manning G."/>
            <person name="Nigam A."/>
            <person name="Nixon J.E."/>
            <person name="Palm D."/>
            <person name="Passamaneck N.E."/>
            <person name="Prabhu A."/>
            <person name="Reich C.I."/>
            <person name="Reiner D.S."/>
            <person name="Samuelson J."/>
            <person name="Svard S.G."/>
            <person name="Sogin M.L."/>
        </authorList>
    </citation>
    <scope>NUCLEOTIDE SEQUENCE [LARGE SCALE GENOMIC DNA]</scope>
    <source>
        <strain evidence="9 10">WB C6</strain>
    </source>
</reference>
<dbReference type="GO" id="GO:0006235">
    <property type="term" value="P:dTTP biosynthetic process"/>
    <property type="evidence" value="ECO:0000318"/>
    <property type="project" value="GO_Central"/>
</dbReference>
<dbReference type="InterPro" id="IPR027417">
    <property type="entry name" value="P-loop_NTPase"/>
</dbReference>
<dbReference type="GO" id="GO:0005737">
    <property type="term" value="C:cytoplasm"/>
    <property type="evidence" value="ECO:0000318"/>
    <property type="project" value="GO_Central"/>
</dbReference>
<evidence type="ECO:0000313" key="9">
    <source>
        <dbReference type="EMBL" id="KAE8304563.1"/>
    </source>
</evidence>
<feature type="compositionally biased region" description="Polar residues" evidence="8">
    <location>
        <begin position="1"/>
        <end position="16"/>
    </location>
</feature>
<evidence type="ECO:0000256" key="5">
    <source>
        <dbReference type="ARBA" id="ARBA00022741"/>
    </source>
</evidence>
<keyword evidence="5" id="KW-0547">Nucleotide-binding</keyword>
<dbReference type="NCBIfam" id="TIGR00041">
    <property type="entry name" value="DTMP_kinase"/>
    <property type="match status" value="1"/>
</dbReference>
<dbReference type="GO" id="GO:0006227">
    <property type="term" value="P:dUDP biosynthetic process"/>
    <property type="evidence" value="ECO:0000318"/>
    <property type="project" value="GO_Central"/>
</dbReference>
<dbReference type="OMA" id="YWHQFDA"/>
<dbReference type="GO" id="GO:0005634">
    <property type="term" value="C:nucleus"/>
    <property type="evidence" value="ECO:0000318"/>
    <property type="project" value="GO_Central"/>
</dbReference>
<dbReference type="PANTHER" id="PTHR10344:SF1">
    <property type="entry name" value="THYMIDYLATE KINASE"/>
    <property type="match status" value="1"/>
</dbReference>
<dbReference type="FunCoup" id="A8BU63">
    <property type="interactions" value="153"/>
</dbReference>
<dbReference type="GO" id="GO:0006233">
    <property type="term" value="P:dTDP biosynthetic process"/>
    <property type="evidence" value="ECO:0000318"/>
    <property type="project" value="GO_Central"/>
</dbReference>
<dbReference type="VEuPathDB" id="GiardiaDB:GL50803_15380"/>
<dbReference type="GO" id="GO:0004550">
    <property type="term" value="F:nucleoside diphosphate kinase activity"/>
    <property type="evidence" value="ECO:0000318"/>
    <property type="project" value="GO_Central"/>
</dbReference>
<protein>
    <recommendedName>
        <fullName evidence="2">dTMP kinase</fullName>
        <ecNumber evidence="2">2.7.4.9</ecNumber>
    </recommendedName>
</protein>
<evidence type="ECO:0000256" key="6">
    <source>
        <dbReference type="ARBA" id="ARBA00022777"/>
    </source>
</evidence>
<dbReference type="AlphaFoldDB" id="A8BU63"/>
<dbReference type="InterPro" id="IPR039430">
    <property type="entry name" value="Thymidylate_kin-like_dom"/>
</dbReference>
<evidence type="ECO:0000256" key="1">
    <source>
        <dbReference type="ARBA" id="ARBA00009776"/>
    </source>
</evidence>
<gene>
    <name evidence="9" type="ORF">GL50803_0015380</name>
</gene>
<comment type="similarity">
    <text evidence="1">Belongs to the thymidylate kinase family.</text>
</comment>
<evidence type="ECO:0000256" key="4">
    <source>
        <dbReference type="ARBA" id="ARBA00022727"/>
    </source>
</evidence>
<accession>A8BU63</accession>
<evidence type="ECO:0000256" key="3">
    <source>
        <dbReference type="ARBA" id="ARBA00022679"/>
    </source>
</evidence>
<dbReference type="Proteomes" id="UP000001548">
    <property type="component" value="Unassembled WGS sequence"/>
</dbReference>
<dbReference type="GeneID" id="5697692"/>
<comment type="caution">
    <text evidence="9">The sequence shown here is derived from an EMBL/GenBank/DDBJ whole genome shotgun (WGS) entry which is preliminary data.</text>
</comment>
<keyword evidence="7" id="KW-0067">ATP-binding</keyword>